<reference evidence="2" key="1">
    <citation type="journal article" date="2017" name="Front. Cell. Infect. Microbiol.">
        <title>The Distinct Transcriptional Response of the Midgut of Amblyomma sculptum and Amblyomma aureolatum Ticks to Rickettsia rickettsii Correlates to Their Differences in Susceptibility to Infection.</title>
        <authorList>
            <person name="Martins L.A."/>
            <person name="Galletti M.F.B.M."/>
            <person name="Ribeiro J.M."/>
            <person name="Fujita A."/>
            <person name="Costa F.B."/>
            <person name="Labruna M.B."/>
            <person name="Daffre S."/>
            <person name="Fogaca A.C."/>
        </authorList>
    </citation>
    <scope>NUCLEOTIDE SEQUENCE</scope>
</reference>
<evidence type="ECO:0000256" key="1">
    <source>
        <dbReference type="SAM" id="SignalP"/>
    </source>
</evidence>
<sequence>YILLWGVLLAALLTTVKGCNCCEKCKYDCKPNKWVDENIYTLTRYFLSADGTHCEGKSAFGCVGKHHKTKSSCEKCCVKKS</sequence>
<feature type="signal peptide" evidence="1">
    <location>
        <begin position="1"/>
        <end position="18"/>
    </location>
</feature>
<feature type="chain" id="PRO_5009115911" evidence="1">
    <location>
        <begin position="19"/>
        <end position="81"/>
    </location>
</feature>
<protein>
    <submittedName>
        <fullName evidence="2">Putative secreted peptide</fullName>
    </submittedName>
</protein>
<dbReference type="EMBL" id="GFAC01007361">
    <property type="protein sequence ID" value="JAT91827.1"/>
    <property type="molecule type" value="mRNA"/>
</dbReference>
<dbReference type="AlphaFoldDB" id="A0A1E1WXW4"/>
<accession>A0A1E1WXW4</accession>
<name>A0A1E1WXW4_9ACAR</name>
<feature type="non-terminal residue" evidence="2">
    <location>
        <position position="1"/>
    </location>
</feature>
<organism evidence="2">
    <name type="scientific">Amblyomma aureolatum</name>
    <dbReference type="NCBI Taxonomy" id="187763"/>
    <lineage>
        <taxon>Eukaryota</taxon>
        <taxon>Metazoa</taxon>
        <taxon>Ecdysozoa</taxon>
        <taxon>Arthropoda</taxon>
        <taxon>Chelicerata</taxon>
        <taxon>Arachnida</taxon>
        <taxon>Acari</taxon>
        <taxon>Parasitiformes</taxon>
        <taxon>Ixodida</taxon>
        <taxon>Ixodoidea</taxon>
        <taxon>Ixodidae</taxon>
        <taxon>Amblyomminae</taxon>
        <taxon>Amblyomma</taxon>
    </lineage>
</organism>
<keyword evidence="1" id="KW-0732">Signal</keyword>
<evidence type="ECO:0000313" key="2">
    <source>
        <dbReference type="EMBL" id="JAT91827.1"/>
    </source>
</evidence>
<proteinExistence type="evidence at transcript level"/>